<keyword evidence="3" id="KW-1185">Reference proteome</keyword>
<dbReference type="EMBL" id="JAAALK010000289">
    <property type="protein sequence ID" value="KAG8048555.1"/>
    <property type="molecule type" value="Genomic_DNA"/>
</dbReference>
<name>A0A8J5V2G6_ZIZPA</name>
<proteinExistence type="predicted"/>
<organism evidence="2 3">
    <name type="scientific">Zizania palustris</name>
    <name type="common">Northern wild rice</name>
    <dbReference type="NCBI Taxonomy" id="103762"/>
    <lineage>
        <taxon>Eukaryota</taxon>
        <taxon>Viridiplantae</taxon>
        <taxon>Streptophyta</taxon>
        <taxon>Embryophyta</taxon>
        <taxon>Tracheophyta</taxon>
        <taxon>Spermatophyta</taxon>
        <taxon>Magnoliopsida</taxon>
        <taxon>Liliopsida</taxon>
        <taxon>Poales</taxon>
        <taxon>Poaceae</taxon>
        <taxon>BOP clade</taxon>
        <taxon>Oryzoideae</taxon>
        <taxon>Oryzeae</taxon>
        <taxon>Zizaniinae</taxon>
        <taxon>Zizania</taxon>
    </lineage>
</organism>
<evidence type="ECO:0000313" key="3">
    <source>
        <dbReference type="Proteomes" id="UP000729402"/>
    </source>
</evidence>
<reference evidence="2" key="1">
    <citation type="journal article" date="2021" name="bioRxiv">
        <title>Whole Genome Assembly and Annotation of Northern Wild Rice, Zizania palustris L., Supports a Whole Genome Duplication in the Zizania Genus.</title>
        <authorList>
            <person name="Haas M."/>
            <person name="Kono T."/>
            <person name="Macchietto M."/>
            <person name="Millas R."/>
            <person name="McGilp L."/>
            <person name="Shao M."/>
            <person name="Duquette J."/>
            <person name="Hirsch C.N."/>
            <person name="Kimball J."/>
        </authorList>
    </citation>
    <scope>NUCLEOTIDE SEQUENCE</scope>
    <source>
        <tissue evidence="2">Fresh leaf tissue</tissue>
    </source>
</reference>
<protein>
    <submittedName>
        <fullName evidence="2">Uncharacterized protein</fullName>
    </submittedName>
</protein>
<reference evidence="2" key="2">
    <citation type="submission" date="2021-02" db="EMBL/GenBank/DDBJ databases">
        <authorList>
            <person name="Kimball J.A."/>
            <person name="Haas M.W."/>
            <person name="Macchietto M."/>
            <person name="Kono T."/>
            <person name="Duquette J."/>
            <person name="Shao M."/>
        </authorList>
    </citation>
    <scope>NUCLEOTIDE SEQUENCE</scope>
    <source>
        <tissue evidence="2">Fresh leaf tissue</tissue>
    </source>
</reference>
<dbReference type="AlphaFoldDB" id="A0A8J5V2G6"/>
<dbReference type="Proteomes" id="UP000729402">
    <property type="component" value="Unassembled WGS sequence"/>
</dbReference>
<evidence type="ECO:0000256" key="1">
    <source>
        <dbReference type="SAM" id="MobiDB-lite"/>
    </source>
</evidence>
<gene>
    <name evidence="2" type="ORF">GUJ93_ZPchr0009g1104</name>
</gene>
<feature type="region of interest" description="Disordered" evidence="1">
    <location>
        <begin position="35"/>
        <end position="54"/>
    </location>
</feature>
<comment type="caution">
    <text evidence="2">The sequence shown here is derived from an EMBL/GenBank/DDBJ whole genome shotgun (WGS) entry which is preliminary data.</text>
</comment>
<accession>A0A8J5V2G6</accession>
<sequence>MGATVLLLVTAGARVEVPMGFLITDRVYYESATTAEPALRPTPPPASHNGRVAPVGGKLRAASSEGLRSGQGGSELRMAWVSAPGEVALGGGRLRFGWWEAANDGGLLWLAGALLWVRWLHTSGSGRLHSG</sequence>
<evidence type="ECO:0000313" key="2">
    <source>
        <dbReference type="EMBL" id="KAG8048555.1"/>
    </source>
</evidence>